<dbReference type="SMART" id="SM00382">
    <property type="entry name" value="AAA"/>
    <property type="match status" value="1"/>
</dbReference>
<dbReference type="Proteomes" id="UP000518752">
    <property type="component" value="Unassembled WGS sequence"/>
</dbReference>
<dbReference type="GO" id="GO:0016887">
    <property type="term" value="F:ATP hydrolysis activity"/>
    <property type="evidence" value="ECO:0007669"/>
    <property type="project" value="InterPro"/>
</dbReference>
<evidence type="ECO:0000313" key="2">
    <source>
        <dbReference type="EMBL" id="KAF5385540.1"/>
    </source>
</evidence>
<reference evidence="2 3" key="1">
    <citation type="journal article" date="2020" name="ISME J.">
        <title>Uncovering the hidden diversity of litter-decomposition mechanisms in mushroom-forming fungi.</title>
        <authorList>
            <person name="Floudas D."/>
            <person name="Bentzer J."/>
            <person name="Ahren D."/>
            <person name="Johansson T."/>
            <person name="Persson P."/>
            <person name="Tunlid A."/>
        </authorList>
    </citation>
    <scope>NUCLEOTIDE SEQUENCE [LARGE SCALE GENOMIC DNA]</scope>
    <source>
        <strain evidence="2 3">CBS 406.79</strain>
    </source>
</reference>
<evidence type="ECO:0000259" key="1">
    <source>
        <dbReference type="SMART" id="SM00382"/>
    </source>
</evidence>
<dbReference type="InterPro" id="IPR003959">
    <property type="entry name" value="ATPase_AAA_core"/>
</dbReference>
<dbReference type="InterPro" id="IPR054289">
    <property type="entry name" value="DUF7025"/>
</dbReference>
<dbReference type="CDD" id="cd19481">
    <property type="entry name" value="RecA-like_protease"/>
    <property type="match status" value="1"/>
</dbReference>
<name>A0A8H5HLI8_9AGAR</name>
<dbReference type="SUPFAM" id="SSF52540">
    <property type="entry name" value="P-loop containing nucleoside triphosphate hydrolases"/>
    <property type="match status" value="1"/>
</dbReference>
<dbReference type="EMBL" id="JAACJN010000039">
    <property type="protein sequence ID" value="KAF5385540.1"/>
    <property type="molecule type" value="Genomic_DNA"/>
</dbReference>
<dbReference type="PANTHER" id="PTHR46411">
    <property type="entry name" value="FAMILY ATPASE, PUTATIVE-RELATED"/>
    <property type="match status" value="1"/>
</dbReference>
<proteinExistence type="predicted"/>
<accession>A0A8H5HLI8</accession>
<comment type="caution">
    <text evidence="2">The sequence shown here is derived from an EMBL/GenBank/DDBJ whole genome shotgun (WGS) entry which is preliminary data.</text>
</comment>
<protein>
    <recommendedName>
        <fullName evidence="1">AAA+ ATPase domain-containing protein</fullName>
    </recommendedName>
</protein>
<sequence length="716" mass="81023">MLQGKSGGFNDSTSTRAKNCLNYHNNDEDTDSTTSTVIHEAATPPSLKIKRVDHYYSRWSKGWKYKSTSSSITIESAPLHRGDNDQWKDYLFVIVRKLTNNDGSEIKVPTLKIVVKSEYILKACKDVIQSWPGISWNSNPLELDPEIFLTFLDEFVAYRDNLASKTKRSDIETYVLQAVEVLLNCLRTDYAHTIATINNLKAHGEITHDLLYSILVPRSLFVARCAITGHYRLFQLVSYTKILNMDDKPCGTRLDLESIDLVDKPVSQTASPGRVHTTVGITGFKGTVKIQEMDVYPLKFHPDYEKLQVTILARAKKWVSLIGVHHKEFDGVAAVKVERRLIRQTVRGRIMVDRATFRRFNPNYQYPESTRDEIHVPTSPIEDYHPNPGHRRRAIPNGGQPVQSENEFSNGTLVYSRQGPNEGFGQANEFTEEELLLTPTTVYGFSLSDKLWLEFDVERISDVQWNEDAFANLVLPEDRKQLLQSLVEAHYHKLGFDDFIKGKGQGLVINLFGPPGVGKTFSAEATSEHVKQPLYLIGAGDLGTTAANLDTALERVFEVATAWKAIVLVDEADVFLEQRSLHDLERNAMVAVFLRHVEYYRGILFLTTNRVKAFDEAFLSRIHVALHFHELSFESKVQVWKAFMAKVDAASCVTDDQVRILAKRNVNGRQIKNAARTAQSLAIGRGEPLALKHFLSTLDAMDNFTTQFEAIRAEKN</sequence>
<organism evidence="2 3">
    <name type="scientific">Collybiopsis confluens</name>
    <dbReference type="NCBI Taxonomy" id="2823264"/>
    <lineage>
        <taxon>Eukaryota</taxon>
        <taxon>Fungi</taxon>
        <taxon>Dikarya</taxon>
        <taxon>Basidiomycota</taxon>
        <taxon>Agaricomycotina</taxon>
        <taxon>Agaricomycetes</taxon>
        <taxon>Agaricomycetidae</taxon>
        <taxon>Agaricales</taxon>
        <taxon>Marasmiineae</taxon>
        <taxon>Omphalotaceae</taxon>
        <taxon>Collybiopsis</taxon>
    </lineage>
</organism>
<gene>
    <name evidence="2" type="ORF">D9757_006723</name>
</gene>
<feature type="domain" description="AAA+ ATPase" evidence="1">
    <location>
        <begin position="505"/>
        <end position="634"/>
    </location>
</feature>
<evidence type="ECO:0000313" key="3">
    <source>
        <dbReference type="Proteomes" id="UP000518752"/>
    </source>
</evidence>
<dbReference type="Pfam" id="PF22942">
    <property type="entry name" value="DUF7025"/>
    <property type="match status" value="1"/>
</dbReference>
<dbReference type="InterPro" id="IPR027417">
    <property type="entry name" value="P-loop_NTPase"/>
</dbReference>
<dbReference type="Gene3D" id="3.40.50.300">
    <property type="entry name" value="P-loop containing nucleotide triphosphate hydrolases"/>
    <property type="match status" value="1"/>
</dbReference>
<dbReference type="GO" id="GO:0005524">
    <property type="term" value="F:ATP binding"/>
    <property type="evidence" value="ECO:0007669"/>
    <property type="project" value="InterPro"/>
</dbReference>
<dbReference type="Pfam" id="PF00004">
    <property type="entry name" value="AAA"/>
    <property type="match status" value="1"/>
</dbReference>
<dbReference type="AlphaFoldDB" id="A0A8H5HLI8"/>
<dbReference type="OrthoDB" id="10042665at2759"/>
<keyword evidence="3" id="KW-1185">Reference proteome</keyword>
<dbReference type="InterPro" id="IPR003593">
    <property type="entry name" value="AAA+_ATPase"/>
</dbReference>
<dbReference type="PANTHER" id="PTHR46411:SF3">
    <property type="entry name" value="AAA+ ATPASE DOMAIN-CONTAINING PROTEIN"/>
    <property type="match status" value="1"/>
</dbReference>